<reference evidence="1" key="2">
    <citation type="submission" date="2020-11" db="EMBL/GenBank/DDBJ databases">
        <authorList>
            <person name="McCartney M.A."/>
            <person name="Auch B."/>
            <person name="Kono T."/>
            <person name="Mallez S."/>
            <person name="Becker A."/>
            <person name="Gohl D.M."/>
            <person name="Silverstein K.A.T."/>
            <person name="Koren S."/>
            <person name="Bechman K.B."/>
            <person name="Herman A."/>
            <person name="Abrahante J.E."/>
            <person name="Garbe J."/>
        </authorList>
    </citation>
    <scope>NUCLEOTIDE SEQUENCE</scope>
    <source>
        <strain evidence="1">Duluth1</strain>
        <tissue evidence="1">Whole animal</tissue>
    </source>
</reference>
<dbReference type="AlphaFoldDB" id="A0A9D4KNH0"/>
<evidence type="ECO:0000313" key="2">
    <source>
        <dbReference type="Proteomes" id="UP000828390"/>
    </source>
</evidence>
<name>A0A9D4KNH0_DREPO</name>
<comment type="caution">
    <text evidence="1">The sequence shown here is derived from an EMBL/GenBank/DDBJ whole genome shotgun (WGS) entry which is preliminary data.</text>
</comment>
<dbReference type="EMBL" id="JAIWYP010000004">
    <property type="protein sequence ID" value="KAH3842472.1"/>
    <property type="molecule type" value="Genomic_DNA"/>
</dbReference>
<proteinExistence type="predicted"/>
<protein>
    <submittedName>
        <fullName evidence="1">Uncharacterized protein</fullName>
    </submittedName>
</protein>
<keyword evidence="2" id="KW-1185">Reference proteome</keyword>
<evidence type="ECO:0000313" key="1">
    <source>
        <dbReference type="EMBL" id="KAH3842472.1"/>
    </source>
</evidence>
<reference evidence="1" key="1">
    <citation type="journal article" date="2019" name="bioRxiv">
        <title>The Genome of the Zebra Mussel, Dreissena polymorpha: A Resource for Invasive Species Research.</title>
        <authorList>
            <person name="McCartney M.A."/>
            <person name="Auch B."/>
            <person name="Kono T."/>
            <person name="Mallez S."/>
            <person name="Zhang Y."/>
            <person name="Obille A."/>
            <person name="Becker A."/>
            <person name="Abrahante J.E."/>
            <person name="Garbe J."/>
            <person name="Badalamenti J.P."/>
            <person name="Herman A."/>
            <person name="Mangelson H."/>
            <person name="Liachko I."/>
            <person name="Sullivan S."/>
            <person name="Sone E.D."/>
            <person name="Koren S."/>
            <person name="Silverstein K.A.T."/>
            <person name="Beckman K.B."/>
            <person name="Gohl D.M."/>
        </authorList>
    </citation>
    <scope>NUCLEOTIDE SEQUENCE</scope>
    <source>
        <strain evidence="1">Duluth1</strain>
        <tissue evidence="1">Whole animal</tissue>
    </source>
</reference>
<sequence>MKPHIPVSVKSPESKTSPTEWCILQLLRNTAVRQLYPTMMHIIEIVASLPVSNAWPERGASTLKVTLLEHDCLLFT</sequence>
<gene>
    <name evidence="1" type="ORF">DPMN_115967</name>
</gene>
<organism evidence="1 2">
    <name type="scientific">Dreissena polymorpha</name>
    <name type="common">Zebra mussel</name>
    <name type="synonym">Mytilus polymorpha</name>
    <dbReference type="NCBI Taxonomy" id="45954"/>
    <lineage>
        <taxon>Eukaryota</taxon>
        <taxon>Metazoa</taxon>
        <taxon>Spiralia</taxon>
        <taxon>Lophotrochozoa</taxon>
        <taxon>Mollusca</taxon>
        <taxon>Bivalvia</taxon>
        <taxon>Autobranchia</taxon>
        <taxon>Heteroconchia</taxon>
        <taxon>Euheterodonta</taxon>
        <taxon>Imparidentia</taxon>
        <taxon>Neoheterodontei</taxon>
        <taxon>Myida</taxon>
        <taxon>Dreissenoidea</taxon>
        <taxon>Dreissenidae</taxon>
        <taxon>Dreissena</taxon>
    </lineage>
</organism>
<accession>A0A9D4KNH0</accession>
<dbReference type="Proteomes" id="UP000828390">
    <property type="component" value="Unassembled WGS sequence"/>
</dbReference>